<dbReference type="SUPFAM" id="SSF55486">
    <property type="entry name" value="Metalloproteases ('zincins'), catalytic domain"/>
    <property type="match status" value="1"/>
</dbReference>
<dbReference type="InterPro" id="IPR001570">
    <property type="entry name" value="Peptidase_M4_C_domain"/>
</dbReference>
<feature type="domain" description="Peptidase M4 C-terminal" evidence="7">
    <location>
        <begin position="391"/>
        <end position="538"/>
    </location>
</feature>
<keyword evidence="3" id="KW-0732">Signal</keyword>
<evidence type="ECO:0000256" key="4">
    <source>
        <dbReference type="ARBA" id="ARBA00022801"/>
    </source>
</evidence>
<evidence type="ECO:0000256" key="6">
    <source>
        <dbReference type="ARBA" id="ARBA00023049"/>
    </source>
</evidence>
<dbReference type="Gene3D" id="3.10.170.10">
    <property type="match status" value="1"/>
</dbReference>
<dbReference type="EMBL" id="CAEZWD010000045">
    <property type="protein sequence ID" value="CAB4647974.1"/>
    <property type="molecule type" value="Genomic_DNA"/>
</dbReference>
<keyword evidence="1" id="KW-0645">Protease</keyword>
<dbReference type="Gene3D" id="1.10.390.10">
    <property type="entry name" value="Neutral Protease Domain 2"/>
    <property type="match status" value="1"/>
</dbReference>
<dbReference type="AlphaFoldDB" id="A0A6J6KIC4"/>
<dbReference type="InterPro" id="IPR011096">
    <property type="entry name" value="FTP_domain"/>
</dbReference>
<evidence type="ECO:0000313" key="9">
    <source>
        <dbReference type="EMBL" id="CAB4647974.1"/>
    </source>
</evidence>
<reference evidence="9" key="1">
    <citation type="submission" date="2020-05" db="EMBL/GenBank/DDBJ databases">
        <authorList>
            <person name="Chiriac C."/>
            <person name="Salcher M."/>
            <person name="Ghai R."/>
            <person name="Kavagutti S V."/>
        </authorList>
    </citation>
    <scope>NUCLEOTIDE SEQUENCE</scope>
</reference>
<keyword evidence="5" id="KW-0862">Zinc</keyword>
<evidence type="ECO:0000259" key="7">
    <source>
        <dbReference type="Pfam" id="PF02868"/>
    </source>
</evidence>
<accession>A0A6J6KIC4</accession>
<evidence type="ECO:0000259" key="8">
    <source>
        <dbReference type="Pfam" id="PF07504"/>
    </source>
</evidence>
<protein>
    <submittedName>
        <fullName evidence="9">Unannotated protein</fullName>
    </submittedName>
</protein>
<evidence type="ECO:0000256" key="2">
    <source>
        <dbReference type="ARBA" id="ARBA00022723"/>
    </source>
</evidence>
<keyword evidence="6" id="KW-0482">Metalloprotease</keyword>
<dbReference type="PANTHER" id="PTHR33794:SF1">
    <property type="entry name" value="BACILLOLYSIN"/>
    <property type="match status" value="1"/>
</dbReference>
<gene>
    <name evidence="9" type="ORF">UFOPK2171_00492</name>
</gene>
<evidence type="ECO:0000256" key="3">
    <source>
        <dbReference type="ARBA" id="ARBA00022729"/>
    </source>
</evidence>
<dbReference type="InterPro" id="IPR050728">
    <property type="entry name" value="Zinc_Metalloprotease_M4"/>
</dbReference>
<dbReference type="GO" id="GO:0004222">
    <property type="term" value="F:metalloendopeptidase activity"/>
    <property type="evidence" value="ECO:0007669"/>
    <property type="project" value="InterPro"/>
</dbReference>
<evidence type="ECO:0000256" key="1">
    <source>
        <dbReference type="ARBA" id="ARBA00022670"/>
    </source>
</evidence>
<dbReference type="PANTHER" id="PTHR33794">
    <property type="entry name" value="BACILLOLYSIN"/>
    <property type="match status" value="1"/>
</dbReference>
<proteinExistence type="predicted"/>
<evidence type="ECO:0000256" key="5">
    <source>
        <dbReference type="ARBA" id="ARBA00022833"/>
    </source>
</evidence>
<dbReference type="GO" id="GO:0006508">
    <property type="term" value="P:proteolysis"/>
    <property type="evidence" value="ECO:0007669"/>
    <property type="project" value="UniProtKB-KW"/>
</dbReference>
<keyword evidence="4" id="KW-0378">Hydrolase</keyword>
<feature type="domain" description="FTP" evidence="8">
    <location>
        <begin position="79"/>
        <end position="119"/>
    </location>
</feature>
<dbReference type="InterPro" id="IPR027268">
    <property type="entry name" value="Peptidase_M4/M1_CTD_sf"/>
</dbReference>
<sequence length="661" mass="68844">MISFALFAGVIGATPANAVSGPNSTPISDSLFSSEAVSSPESLGRVERDAVKAAKAQLVSHANEWGIDPTQYQASEAIDGVAGMSTVRFTQSIDGVEVANSLLAITVNKVGSLLSYTKSISDYSGPSQASISKTEAIESMKSKLANDLGITKDQVLVSNIKLVIVDGALVDNVPSGKYLAWRASTSVLNDATSISTTYLSEDGQRVLSSLPFIRGITADPFVCDLQVDVATPGYVLPPGVTMDINNNRYVNIAAGGQGMPLCGLNTFGLNGPNTEVGKLNIIKTWDYFSSVLGQDINEEKYLGNIAPTVNGDATPRISAFIDICATNGTTGSCPYANAFWVPWTSTECASGACSAIFLGKNFDHADDVIAHELAHGVTFALAFSSAMADNSETAAISEAISDVFGEAMDQLSVAPGEVADPAWTMGEDAQTGGYRDLQDPNVSKIDKNWAPGDSHDNSGPVNRLAFVLANGGKIGKVKIKALGSNANSVTKNDLCEAPGECAGTVRMSQLVFAATSNLTASANYFDFGKQLMNACSTFVTNGTAGFKKATCKNVGDALKAQGFTNLKVSGMTKLGKVAKMTDTIITANVSGSTGSPVVGQEMQLQVKRGSKWKTVATANSDGAGVVGFTAAWNNSATYRIITKTNGGVFATNGKSAKVKVS</sequence>
<name>A0A6J6KIC4_9ZZZZ</name>
<keyword evidence="2" id="KW-0479">Metal-binding</keyword>
<dbReference type="GO" id="GO:0046872">
    <property type="term" value="F:metal ion binding"/>
    <property type="evidence" value="ECO:0007669"/>
    <property type="project" value="UniProtKB-KW"/>
</dbReference>
<organism evidence="9">
    <name type="scientific">freshwater metagenome</name>
    <dbReference type="NCBI Taxonomy" id="449393"/>
    <lineage>
        <taxon>unclassified sequences</taxon>
        <taxon>metagenomes</taxon>
        <taxon>ecological metagenomes</taxon>
    </lineage>
</organism>
<dbReference type="Pfam" id="PF07504">
    <property type="entry name" value="FTP"/>
    <property type="match status" value="1"/>
</dbReference>
<dbReference type="Pfam" id="PF02868">
    <property type="entry name" value="Peptidase_M4_C"/>
    <property type="match status" value="1"/>
</dbReference>